<dbReference type="RefSeq" id="WP_376982263.1">
    <property type="nucleotide sequence ID" value="NZ_JBHLSV010000022.1"/>
</dbReference>
<gene>
    <name evidence="1" type="ORF">ACFFF6_15280</name>
</gene>
<name>A0ABV6RE93_9MICO</name>
<dbReference type="Gene3D" id="3.40.960.10">
    <property type="entry name" value="VSR Endonuclease"/>
    <property type="match status" value="1"/>
</dbReference>
<evidence type="ECO:0008006" key="3">
    <source>
        <dbReference type="Google" id="ProtNLM"/>
    </source>
</evidence>
<dbReference type="EMBL" id="JBHLSV010000022">
    <property type="protein sequence ID" value="MFC0675326.1"/>
    <property type="molecule type" value="Genomic_DNA"/>
</dbReference>
<evidence type="ECO:0000313" key="1">
    <source>
        <dbReference type="EMBL" id="MFC0675326.1"/>
    </source>
</evidence>
<proteinExistence type="predicted"/>
<keyword evidence="2" id="KW-1185">Reference proteome</keyword>
<dbReference type="Proteomes" id="UP001589793">
    <property type="component" value="Unassembled WGS sequence"/>
</dbReference>
<comment type="caution">
    <text evidence="1">The sequence shown here is derived from an EMBL/GenBank/DDBJ whole genome shotgun (WGS) entry which is preliminary data.</text>
</comment>
<reference evidence="1 2" key="1">
    <citation type="submission" date="2024-09" db="EMBL/GenBank/DDBJ databases">
        <authorList>
            <person name="Sun Q."/>
            <person name="Mori K."/>
        </authorList>
    </citation>
    <scope>NUCLEOTIDE SEQUENCE [LARGE SCALE GENOMIC DNA]</scope>
    <source>
        <strain evidence="1 2">CICC 10874</strain>
    </source>
</reference>
<evidence type="ECO:0000313" key="2">
    <source>
        <dbReference type="Proteomes" id="UP001589793"/>
    </source>
</evidence>
<accession>A0ABV6RE93</accession>
<sequence length="358" mass="38903">MKLDPEGHAGLLLSRQGWLDRGFHPRDLAGEEFTPVLRGFHTPTDNPASIDVIVRTAQQLVLPGSVASFSTAALLEGIPLPWKLENGVAFLQPPTNGAPRPGNGQVLSVRPGASLRTGARIPTVHLRVGTAGSARTLRGITVHRMRPGPVGMLGDLRVSMPVEVLRELALILPWGDVVAAIDALLCPERSALGVTRDDIAAHAGRIEGSTGGAVLRDALGHSRERVRSYGETIMRLLIVGAGFPEPDPNLPVRDPRTGRRRYLDLAWEAAMAALEYDGDGHRVTKEQWRRDEARRDELASYGWTLARANGDDLAHPLRILLRLARTLGERGLAVPSEQRIRRYVASLHAHPLSLEVGT</sequence>
<protein>
    <recommendedName>
        <fullName evidence="3">DUF559 domain-containing protein</fullName>
    </recommendedName>
</protein>
<organism evidence="1 2">
    <name type="scientific">Brachybacterium hainanense</name>
    <dbReference type="NCBI Taxonomy" id="1541174"/>
    <lineage>
        <taxon>Bacteria</taxon>
        <taxon>Bacillati</taxon>
        <taxon>Actinomycetota</taxon>
        <taxon>Actinomycetes</taxon>
        <taxon>Micrococcales</taxon>
        <taxon>Dermabacteraceae</taxon>
        <taxon>Brachybacterium</taxon>
    </lineage>
</organism>